<dbReference type="AlphaFoldDB" id="A0A6C0J1H5"/>
<evidence type="ECO:0000313" key="2">
    <source>
        <dbReference type="EMBL" id="QHT99498.1"/>
    </source>
</evidence>
<evidence type="ECO:0000256" key="1">
    <source>
        <dbReference type="SAM" id="Phobius"/>
    </source>
</evidence>
<accession>A0A6C0J1H5</accession>
<name>A0A6C0J1H5_9ZZZZ</name>
<keyword evidence="1" id="KW-0472">Membrane</keyword>
<sequence>MNYYDKIVNFKQYINNESLKKICNFCITNFGIYIVWVGIHYIAAHLYVYWCVPATLVGIFMSPFIVPASHCYALRWAVYHGGNSINSMWTTIGVWLLARTLPLKTV</sequence>
<feature type="transmembrane region" description="Helical" evidence="1">
    <location>
        <begin position="47"/>
        <end position="66"/>
    </location>
</feature>
<dbReference type="EMBL" id="MN740308">
    <property type="protein sequence ID" value="QHT99498.1"/>
    <property type="molecule type" value="Genomic_DNA"/>
</dbReference>
<proteinExistence type="predicted"/>
<feature type="transmembrane region" description="Helical" evidence="1">
    <location>
        <begin position="21"/>
        <end position="41"/>
    </location>
</feature>
<keyword evidence="1" id="KW-0812">Transmembrane</keyword>
<organism evidence="2">
    <name type="scientific">viral metagenome</name>
    <dbReference type="NCBI Taxonomy" id="1070528"/>
    <lineage>
        <taxon>unclassified sequences</taxon>
        <taxon>metagenomes</taxon>
        <taxon>organismal metagenomes</taxon>
    </lineage>
</organism>
<reference evidence="2" key="1">
    <citation type="journal article" date="2020" name="Nature">
        <title>Giant virus diversity and host interactions through global metagenomics.</title>
        <authorList>
            <person name="Schulz F."/>
            <person name="Roux S."/>
            <person name="Paez-Espino D."/>
            <person name="Jungbluth S."/>
            <person name="Walsh D.A."/>
            <person name="Denef V.J."/>
            <person name="McMahon K.D."/>
            <person name="Konstantinidis K.T."/>
            <person name="Eloe-Fadrosh E.A."/>
            <person name="Kyrpides N.C."/>
            <person name="Woyke T."/>
        </authorList>
    </citation>
    <scope>NUCLEOTIDE SEQUENCE</scope>
    <source>
        <strain evidence="2">GVMAG-M-3300025699-48</strain>
    </source>
</reference>
<protein>
    <submittedName>
        <fullName evidence="2">Uncharacterized protein</fullName>
    </submittedName>
</protein>
<keyword evidence="1" id="KW-1133">Transmembrane helix</keyword>